<feature type="repeat" description="ANK" evidence="3">
    <location>
        <begin position="216"/>
        <end position="248"/>
    </location>
</feature>
<keyword evidence="1" id="KW-0677">Repeat</keyword>
<evidence type="ECO:0000313" key="4">
    <source>
        <dbReference type="EMBL" id="CDK30216.1"/>
    </source>
</evidence>
<feature type="repeat" description="ANK" evidence="3">
    <location>
        <begin position="282"/>
        <end position="314"/>
    </location>
</feature>
<dbReference type="STRING" id="673862.BABL1_gene_910"/>
<accession>V6DI59</accession>
<gene>
    <name evidence="4" type="ORF">BABL1_gene_910</name>
</gene>
<evidence type="ECO:0000256" key="1">
    <source>
        <dbReference type="ARBA" id="ARBA00022737"/>
    </source>
</evidence>
<dbReference type="GO" id="GO:0045944">
    <property type="term" value="P:positive regulation of transcription by RNA polymerase II"/>
    <property type="evidence" value="ECO:0007669"/>
    <property type="project" value="TreeGrafter"/>
</dbReference>
<keyword evidence="5" id="KW-1185">Reference proteome</keyword>
<dbReference type="SMART" id="SM00248">
    <property type="entry name" value="ANK"/>
    <property type="match status" value="4"/>
</dbReference>
<dbReference type="Gene3D" id="1.25.40.20">
    <property type="entry name" value="Ankyrin repeat-containing domain"/>
    <property type="match status" value="1"/>
</dbReference>
<dbReference type="InterPro" id="IPR050663">
    <property type="entry name" value="Ankyrin-SOCS_Box"/>
</dbReference>
<name>V6DI59_9BACT</name>
<dbReference type="PROSITE" id="PS50297">
    <property type="entry name" value="ANK_REP_REGION"/>
    <property type="match status" value="2"/>
</dbReference>
<dbReference type="PROSITE" id="PS50088">
    <property type="entry name" value="ANK_REPEAT"/>
    <property type="match status" value="3"/>
</dbReference>
<dbReference type="PANTHER" id="PTHR24193">
    <property type="entry name" value="ANKYRIN REPEAT PROTEIN"/>
    <property type="match status" value="1"/>
</dbReference>
<keyword evidence="2 3" id="KW-0040">ANK repeat</keyword>
<dbReference type="OrthoDB" id="7390289at2"/>
<sequence>MNKKVISLLISISLNIYSQSELEQKPNKETLLINTLPPELKLHIAEKFLQSIVKENVVFNPFRGVKEGFKSLISIDKGFFNLRDEIKNDINKFIRKYFASDFINLSKEELNNKLKNILEGDYSELKEREAAKLIIAGADPNIMINFKNKTIPAFVKLLKEPSWNQLPYLLLDFKVDLDYQDKENNNILMLAIKNNKNVAEELIKIHINNINEINYDQKSALMIAIEKNNESIVDLLLTQKAQVNIIDLRMETPLIKAIEVGNRHMVESLISHGADINTAGKWGRTPLMYAILKGNLDIIKSLIRHKAEINAKDQFGDTVWSLNSNTRDPRTRRRILELLKDIDNRSTCLVS</sequence>
<dbReference type="EMBL" id="HG793133">
    <property type="protein sequence ID" value="CDK30216.1"/>
    <property type="molecule type" value="Genomic_DNA"/>
</dbReference>
<dbReference type="InterPro" id="IPR036770">
    <property type="entry name" value="Ankyrin_rpt-contain_sf"/>
</dbReference>
<dbReference type="RefSeq" id="WP_023791074.1">
    <property type="nucleotide sequence ID" value="NC_023003.1"/>
</dbReference>
<dbReference type="PANTHER" id="PTHR24193:SF121">
    <property type="entry name" value="ADA2A-CONTAINING COMPLEX COMPONENT 3, ISOFORM D"/>
    <property type="match status" value="1"/>
</dbReference>
<proteinExistence type="predicted"/>
<dbReference type="KEGG" id="dpb:BABL1_gene_910"/>
<dbReference type="AlphaFoldDB" id="V6DI59"/>
<reference evidence="4 5" key="1">
    <citation type="journal article" date="2015" name="Biol. Direct">
        <title>Babela massiliensis, a representative of a widespread bacterial phylum with unusual adaptations to parasitism in amoebae.</title>
        <authorList>
            <person name="Pagnier I."/>
            <person name="Yutin N."/>
            <person name="Croce O."/>
            <person name="Makarova K.S."/>
            <person name="Wolf Y.I."/>
            <person name="Benamar S."/>
            <person name="Raoult D."/>
            <person name="Koonin E.V."/>
            <person name="La Scola B."/>
        </authorList>
    </citation>
    <scope>NUCLEOTIDE SEQUENCE [LARGE SCALE GENOMIC DNA]</scope>
    <source>
        <strain evidence="5">BABL1</strain>
    </source>
</reference>
<dbReference type="Pfam" id="PF12796">
    <property type="entry name" value="Ank_2"/>
    <property type="match status" value="2"/>
</dbReference>
<evidence type="ECO:0000256" key="3">
    <source>
        <dbReference type="PROSITE-ProRule" id="PRU00023"/>
    </source>
</evidence>
<organism evidence="4 5">
    <name type="scientific">Candidatus Babela massiliensis</name>
    <dbReference type="NCBI Taxonomy" id="673862"/>
    <lineage>
        <taxon>Bacteria</taxon>
        <taxon>Candidatus Babelota</taxon>
        <taxon>Candidatus Babeliae</taxon>
        <taxon>Candidatus Babeliales</taxon>
        <taxon>Candidatus Babeliaceae</taxon>
        <taxon>Candidatus Babela</taxon>
    </lineage>
</organism>
<evidence type="ECO:0000256" key="2">
    <source>
        <dbReference type="ARBA" id="ARBA00023043"/>
    </source>
</evidence>
<evidence type="ECO:0000313" key="5">
    <source>
        <dbReference type="Proteomes" id="UP000018769"/>
    </source>
</evidence>
<dbReference type="SUPFAM" id="SSF48403">
    <property type="entry name" value="Ankyrin repeat"/>
    <property type="match status" value="1"/>
</dbReference>
<protein>
    <submittedName>
        <fullName evidence="4">Ankyrin repeats containing protein</fullName>
    </submittedName>
</protein>
<dbReference type="eggNOG" id="COG0666">
    <property type="taxonomic scope" value="Bacteria"/>
</dbReference>
<dbReference type="GO" id="GO:0000976">
    <property type="term" value="F:transcription cis-regulatory region binding"/>
    <property type="evidence" value="ECO:0007669"/>
    <property type="project" value="TreeGrafter"/>
</dbReference>
<feature type="repeat" description="ANK" evidence="3">
    <location>
        <begin position="249"/>
        <end position="281"/>
    </location>
</feature>
<dbReference type="HOGENOM" id="CLU_000134_57_0_7"/>
<dbReference type="InterPro" id="IPR002110">
    <property type="entry name" value="Ankyrin_rpt"/>
</dbReference>
<dbReference type="Proteomes" id="UP000018769">
    <property type="component" value="Chromosome I"/>
</dbReference>